<protein>
    <submittedName>
        <fullName evidence="1">Uncharacterized protein</fullName>
    </submittedName>
</protein>
<organism evidence="1">
    <name type="scientific">marine sediment metagenome</name>
    <dbReference type="NCBI Taxonomy" id="412755"/>
    <lineage>
        <taxon>unclassified sequences</taxon>
        <taxon>metagenomes</taxon>
        <taxon>ecological metagenomes</taxon>
    </lineage>
</organism>
<reference evidence="1" key="1">
    <citation type="journal article" date="2015" name="Nature">
        <title>Complex archaea that bridge the gap between prokaryotes and eukaryotes.</title>
        <authorList>
            <person name="Spang A."/>
            <person name="Saw J.H."/>
            <person name="Jorgensen S.L."/>
            <person name="Zaremba-Niedzwiedzka K."/>
            <person name="Martijn J."/>
            <person name="Lind A.E."/>
            <person name="van Eijk R."/>
            <person name="Schleper C."/>
            <person name="Guy L."/>
            <person name="Ettema T.J."/>
        </authorList>
    </citation>
    <scope>NUCLEOTIDE SEQUENCE</scope>
</reference>
<accession>A0A0F9K925</accession>
<comment type="caution">
    <text evidence="1">The sequence shown here is derived from an EMBL/GenBank/DDBJ whole genome shotgun (WGS) entry which is preliminary data.</text>
</comment>
<evidence type="ECO:0000313" key="1">
    <source>
        <dbReference type="EMBL" id="KKM71141.1"/>
    </source>
</evidence>
<sequence>MNDQLGECMFLRCKNQAVMLVGLKIQLGGWAFAPGCLSCALDNIVEADNG</sequence>
<dbReference type="EMBL" id="LAZR01009692">
    <property type="protein sequence ID" value="KKM71141.1"/>
    <property type="molecule type" value="Genomic_DNA"/>
</dbReference>
<name>A0A0F9K925_9ZZZZ</name>
<proteinExistence type="predicted"/>
<dbReference type="AlphaFoldDB" id="A0A0F9K925"/>
<gene>
    <name evidence="1" type="ORF">LCGC14_1433650</name>
</gene>